<keyword evidence="3" id="KW-1185">Reference proteome</keyword>
<proteinExistence type="predicted"/>
<dbReference type="AlphaFoldDB" id="A0A3R9RGA1"/>
<organism evidence="2 3">
    <name type="scientific">Salibacterium salarium</name>
    <dbReference type="NCBI Taxonomy" id="284579"/>
    <lineage>
        <taxon>Bacteria</taxon>
        <taxon>Bacillati</taxon>
        <taxon>Bacillota</taxon>
        <taxon>Bacilli</taxon>
        <taxon>Bacillales</taxon>
        <taxon>Bacillaceae</taxon>
    </lineage>
</organism>
<sequence>MAGGRLFQFVYSLCQWICYFFYLNVMWIACTLLGGVVLGIFPSTAALFSVARKTAVGEDNIPLFRTFWKSFREEFWKVNGLGLSISLFGLLWYFNLNFFRAFDGAVFFTFNVVMTITGIIFVMMLFYIFPVYVHYNLTSLQCIKYSIALSFLNISNVLLMLITAVSAYYFFITFPGFIPLFGVSFFIQLNMWMSYQSFKKIDRKTLTVQGKPA</sequence>
<dbReference type="RefSeq" id="WP_125554227.1">
    <property type="nucleotide sequence ID" value="NZ_RBVX01000002.1"/>
</dbReference>
<dbReference type="Proteomes" id="UP000275076">
    <property type="component" value="Unassembled WGS sequence"/>
</dbReference>
<dbReference type="OrthoDB" id="2182676at2"/>
<name>A0A3R9RGA1_9BACI</name>
<feature type="transmembrane region" description="Helical" evidence="1">
    <location>
        <begin position="75"/>
        <end position="94"/>
    </location>
</feature>
<keyword evidence="1" id="KW-0812">Transmembrane</keyword>
<keyword evidence="1" id="KW-1133">Transmembrane helix</keyword>
<protein>
    <submittedName>
        <fullName evidence="2">DUF624 domain-containing protein</fullName>
    </submittedName>
</protein>
<dbReference type="PROSITE" id="PS51257">
    <property type="entry name" value="PROKAR_LIPOPROTEIN"/>
    <property type="match status" value="1"/>
</dbReference>
<dbReference type="InterPro" id="IPR006938">
    <property type="entry name" value="DUF624"/>
</dbReference>
<accession>A0A3R9RGA1</accession>
<gene>
    <name evidence="2" type="ORF">D7Z54_02765</name>
</gene>
<evidence type="ECO:0000313" key="3">
    <source>
        <dbReference type="Proteomes" id="UP000275076"/>
    </source>
</evidence>
<feature type="transmembrane region" description="Helical" evidence="1">
    <location>
        <begin position="20"/>
        <end position="41"/>
    </location>
</feature>
<evidence type="ECO:0000256" key="1">
    <source>
        <dbReference type="SAM" id="Phobius"/>
    </source>
</evidence>
<dbReference type="EMBL" id="RBVX01000002">
    <property type="protein sequence ID" value="RSL34777.1"/>
    <property type="molecule type" value="Genomic_DNA"/>
</dbReference>
<feature type="transmembrane region" description="Helical" evidence="1">
    <location>
        <begin position="177"/>
        <end position="195"/>
    </location>
</feature>
<dbReference type="Pfam" id="PF04854">
    <property type="entry name" value="DUF624"/>
    <property type="match status" value="1"/>
</dbReference>
<feature type="transmembrane region" description="Helical" evidence="1">
    <location>
        <begin position="145"/>
        <end position="171"/>
    </location>
</feature>
<evidence type="ECO:0000313" key="2">
    <source>
        <dbReference type="EMBL" id="RSL34777.1"/>
    </source>
</evidence>
<keyword evidence="1" id="KW-0472">Membrane</keyword>
<comment type="caution">
    <text evidence="2">The sequence shown here is derived from an EMBL/GenBank/DDBJ whole genome shotgun (WGS) entry which is preliminary data.</text>
</comment>
<reference evidence="2 3" key="1">
    <citation type="submission" date="2018-10" db="EMBL/GenBank/DDBJ databases">
        <title>Draft genome sequence of Bacillus salarius IM0101, isolated from a hypersaline soil in Inner Mongolia, China.</title>
        <authorList>
            <person name="Yamprayoonswat W."/>
            <person name="Boonvisut S."/>
            <person name="Jumpathong W."/>
            <person name="Sittihan S."/>
            <person name="Ruangsuj P."/>
            <person name="Wanthongcharoen S."/>
            <person name="Thongpramul N."/>
            <person name="Pimmason S."/>
            <person name="Yu B."/>
            <person name="Yasawong M."/>
        </authorList>
    </citation>
    <scope>NUCLEOTIDE SEQUENCE [LARGE SCALE GENOMIC DNA]</scope>
    <source>
        <strain evidence="2 3">IM0101</strain>
    </source>
</reference>
<feature type="transmembrane region" description="Helical" evidence="1">
    <location>
        <begin position="106"/>
        <end position="133"/>
    </location>
</feature>